<accession>A0ABW0F2S4</accession>
<comment type="caution">
    <text evidence="2">The sequence shown here is derived from an EMBL/GenBank/DDBJ whole genome shotgun (WGS) entry which is preliminary data.</text>
</comment>
<dbReference type="Proteomes" id="UP001595976">
    <property type="component" value="Unassembled WGS sequence"/>
</dbReference>
<name>A0ABW0F2S4_9HYPH</name>
<sequence length="155" mass="16198">MNEAAARSAGGFFAAAIRRRKTMAEEDGATSQRGTPAPKPRRPAVSRKAVVGQLWRAAKRQLDAHEDHLADLPKGTAASEADAKALATLARTVRELVAIEEPQGAKRDKQTDELSAADGLRHVAQLREELARRLDALAAGGAGEAVEAAGGDGSA</sequence>
<evidence type="ECO:0000313" key="3">
    <source>
        <dbReference type="Proteomes" id="UP001595976"/>
    </source>
</evidence>
<keyword evidence="3" id="KW-1185">Reference proteome</keyword>
<gene>
    <name evidence="2" type="ORF">ACFPK2_07460</name>
</gene>
<proteinExistence type="predicted"/>
<feature type="region of interest" description="Disordered" evidence="1">
    <location>
        <begin position="22"/>
        <end position="47"/>
    </location>
</feature>
<organism evidence="2 3">
    <name type="scientific">Bosea minatitlanensis</name>
    <dbReference type="NCBI Taxonomy" id="128782"/>
    <lineage>
        <taxon>Bacteria</taxon>
        <taxon>Pseudomonadati</taxon>
        <taxon>Pseudomonadota</taxon>
        <taxon>Alphaproteobacteria</taxon>
        <taxon>Hyphomicrobiales</taxon>
        <taxon>Boseaceae</taxon>
        <taxon>Bosea</taxon>
    </lineage>
</organism>
<dbReference type="EMBL" id="JBHSLI010000002">
    <property type="protein sequence ID" value="MFC5292825.1"/>
    <property type="molecule type" value="Genomic_DNA"/>
</dbReference>
<evidence type="ECO:0000256" key="1">
    <source>
        <dbReference type="SAM" id="MobiDB-lite"/>
    </source>
</evidence>
<protein>
    <submittedName>
        <fullName evidence="2">Uncharacterized protein</fullName>
    </submittedName>
</protein>
<reference evidence="3" key="1">
    <citation type="journal article" date="2019" name="Int. J. Syst. Evol. Microbiol.">
        <title>The Global Catalogue of Microorganisms (GCM) 10K type strain sequencing project: providing services to taxonomists for standard genome sequencing and annotation.</title>
        <authorList>
            <consortium name="The Broad Institute Genomics Platform"/>
            <consortium name="The Broad Institute Genome Sequencing Center for Infectious Disease"/>
            <person name="Wu L."/>
            <person name="Ma J."/>
        </authorList>
    </citation>
    <scope>NUCLEOTIDE SEQUENCE [LARGE SCALE GENOMIC DNA]</scope>
    <source>
        <strain evidence="3">CGMCC 1.15643</strain>
    </source>
</reference>
<dbReference type="RefSeq" id="WP_158445193.1">
    <property type="nucleotide sequence ID" value="NZ_JAOAOS010000002.1"/>
</dbReference>
<evidence type="ECO:0000313" key="2">
    <source>
        <dbReference type="EMBL" id="MFC5292825.1"/>
    </source>
</evidence>